<evidence type="ECO:0008006" key="5">
    <source>
        <dbReference type="Google" id="ProtNLM"/>
    </source>
</evidence>
<feature type="transmembrane region" description="Helical" evidence="2">
    <location>
        <begin position="143"/>
        <end position="170"/>
    </location>
</feature>
<comment type="caution">
    <text evidence="3">The sequence shown here is derived from an EMBL/GenBank/DDBJ whole genome shotgun (WGS) entry which is preliminary data.</text>
</comment>
<dbReference type="PANTHER" id="PTHR34980">
    <property type="entry name" value="INNER MEMBRANE PROTEIN-RELATED-RELATED"/>
    <property type="match status" value="1"/>
</dbReference>
<feature type="compositionally biased region" description="Polar residues" evidence="1">
    <location>
        <begin position="41"/>
        <end position="50"/>
    </location>
</feature>
<keyword evidence="2" id="KW-0812">Transmembrane</keyword>
<dbReference type="GO" id="GO:0005886">
    <property type="term" value="C:plasma membrane"/>
    <property type="evidence" value="ECO:0007669"/>
    <property type="project" value="TreeGrafter"/>
</dbReference>
<keyword evidence="2" id="KW-1133">Transmembrane helix</keyword>
<name>A0AB34XUP7_9MICO</name>
<feature type="transmembrane region" description="Helical" evidence="2">
    <location>
        <begin position="82"/>
        <end position="111"/>
    </location>
</feature>
<keyword evidence="2" id="KW-0472">Membrane</keyword>
<gene>
    <name evidence="3" type="ORF">AVW13_05905</name>
</gene>
<dbReference type="EMBL" id="LQQR01000006">
    <property type="protein sequence ID" value="KZE22907.1"/>
    <property type="molecule type" value="Genomic_DNA"/>
</dbReference>
<dbReference type="Proteomes" id="UP000076612">
    <property type="component" value="Unassembled WGS sequence"/>
</dbReference>
<evidence type="ECO:0000313" key="4">
    <source>
        <dbReference type="Proteomes" id="UP000076612"/>
    </source>
</evidence>
<accession>A0AB34XUP7</accession>
<feature type="region of interest" description="Disordered" evidence="1">
    <location>
        <begin position="1"/>
        <end position="54"/>
    </location>
</feature>
<evidence type="ECO:0000256" key="2">
    <source>
        <dbReference type="SAM" id="Phobius"/>
    </source>
</evidence>
<organism evidence="3 4">
    <name type="scientific">Brevibacterium casei</name>
    <dbReference type="NCBI Taxonomy" id="33889"/>
    <lineage>
        <taxon>Bacteria</taxon>
        <taxon>Bacillati</taxon>
        <taxon>Actinomycetota</taxon>
        <taxon>Actinomycetes</taxon>
        <taxon>Micrococcales</taxon>
        <taxon>Brevibacteriaceae</taxon>
        <taxon>Brevibacterium</taxon>
    </lineage>
</organism>
<proteinExistence type="predicted"/>
<evidence type="ECO:0000256" key="1">
    <source>
        <dbReference type="SAM" id="MobiDB-lite"/>
    </source>
</evidence>
<reference evidence="4" key="1">
    <citation type="submission" date="2016-01" db="EMBL/GenBank/DDBJ databases">
        <title>Draft genome of Chromobacterium sp. F49.</title>
        <authorList>
            <person name="Hong K.W."/>
        </authorList>
    </citation>
    <scope>NUCLEOTIDE SEQUENCE [LARGE SCALE GENOMIC DNA]</scope>
    <source>
        <strain evidence="4">M40</strain>
    </source>
</reference>
<dbReference type="Pfam" id="PF05656">
    <property type="entry name" value="DUF805"/>
    <property type="match status" value="1"/>
</dbReference>
<protein>
    <recommendedName>
        <fullName evidence="5">DUF805 domain-containing protein</fullName>
    </recommendedName>
</protein>
<dbReference type="InterPro" id="IPR008523">
    <property type="entry name" value="DUF805"/>
</dbReference>
<sequence length="214" mass="22545">MMSRLLGDSAVGVHTTKEPMTETPQSPLPADGGAPAAVSPQAASGRTDLSQPLPGASFPQAVRRFFKKYTVFTGRASRSEFWWAYLLVAVLSLIPNVIMMIGLSIGASWAAANPKVTELGVDPTTGEAVTVETAPGIVNHPPAAILIFVGLALLIVVVLAVIVPFLAVVVRRLHDANMAGPMAFLLLVPFVGTLIVLVLMLLPSKPEGARFDRA</sequence>
<dbReference type="AlphaFoldDB" id="A0AB34XUP7"/>
<dbReference type="PANTHER" id="PTHR34980:SF2">
    <property type="entry name" value="INNER MEMBRANE PROTEIN YHAH-RELATED"/>
    <property type="match status" value="1"/>
</dbReference>
<feature type="transmembrane region" description="Helical" evidence="2">
    <location>
        <begin position="182"/>
        <end position="202"/>
    </location>
</feature>
<evidence type="ECO:0000313" key="3">
    <source>
        <dbReference type="EMBL" id="KZE22907.1"/>
    </source>
</evidence>